<dbReference type="Proteomes" id="UP001324427">
    <property type="component" value="Unassembled WGS sequence"/>
</dbReference>
<protein>
    <submittedName>
        <fullName evidence="2">Uncharacterized protein</fullName>
    </submittedName>
</protein>
<dbReference type="AlphaFoldDB" id="A0AAV9JVD0"/>
<keyword evidence="1" id="KW-0812">Transmembrane</keyword>
<evidence type="ECO:0000256" key="1">
    <source>
        <dbReference type="SAM" id="Phobius"/>
    </source>
</evidence>
<proteinExistence type="predicted"/>
<keyword evidence="3" id="KW-1185">Reference proteome</keyword>
<keyword evidence="1" id="KW-0472">Membrane</keyword>
<dbReference type="EMBL" id="JAVFHQ010000004">
    <property type="protein sequence ID" value="KAK4549549.1"/>
    <property type="molecule type" value="Genomic_DNA"/>
</dbReference>
<evidence type="ECO:0000313" key="2">
    <source>
        <dbReference type="EMBL" id="KAK4549549.1"/>
    </source>
</evidence>
<feature type="transmembrane region" description="Helical" evidence="1">
    <location>
        <begin position="20"/>
        <end position="40"/>
    </location>
</feature>
<organism evidence="2 3">
    <name type="scientific">Oleoguttula mirabilis</name>
    <dbReference type="NCBI Taxonomy" id="1507867"/>
    <lineage>
        <taxon>Eukaryota</taxon>
        <taxon>Fungi</taxon>
        <taxon>Dikarya</taxon>
        <taxon>Ascomycota</taxon>
        <taxon>Pezizomycotina</taxon>
        <taxon>Dothideomycetes</taxon>
        <taxon>Dothideomycetidae</taxon>
        <taxon>Mycosphaerellales</taxon>
        <taxon>Teratosphaeriaceae</taxon>
        <taxon>Oleoguttula</taxon>
    </lineage>
</organism>
<comment type="caution">
    <text evidence="2">The sequence shown here is derived from an EMBL/GenBank/DDBJ whole genome shotgun (WGS) entry which is preliminary data.</text>
</comment>
<name>A0AAV9JVD0_9PEZI</name>
<gene>
    <name evidence="2" type="ORF">LTR36_006546</name>
</gene>
<sequence length="194" mass="22630">MFLKMLDARPELELQTTLIFYVSLVCNILILLAWCGVFSPTQLLRATLRRPQAFCDAVFAAVRRFFPAFAETDRTAVADTTQAIPTAPGNCSPDDEDGNYGALWIDIKDYGRYMWYRVKRSLRFRPAVPVYVGEVKRAERAKRDRVESRLRLRTERRKQAEAEEKWAQSMVAERKREDAQERRRTNVFMDAGWL</sequence>
<reference evidence="2 3" key="1">
    <citation type="submission" date="2021-11" db="EMBL/GenBank/DDBJ databases">
        <title>Black yeast isolated from Biological Soil Crust.</title>
        <authorList>
            <person name="Kurbessoian T."/>
        </authorList>
    </citation>
    <scope>NUCLEOTIDE SEQUENCE [LARGE SCALE GENOMIC DNA]</scope>
    <source>
        <strain evidence="2 3">CCFEE 5522</strain>
    </source>
</reference>
<keyword evidence="1" id="KW-1133">Transmembrane helix</keyword>
<evidence type="ECO:0000313" key="3">
    <source>
        <dbReference type="Proteomes" id="UP001324427"/>
    </source>
</evidence>
<accession>A0AAV9JVD0</accession>